<dbReference type="InterPro" id="IPR009097">
    <property type="entry name" value="Cyclic_Pdiesterase"/>
</dbReference>
<accession>A0A9W7G4W3</accession>
<evidence type="ECO:0000313" key="3">
    <source>
        <dbReference type="Proteomes" id="UP001165065"/>
    </source>
</evidence>
<feature type="signal peptide" evidence="1">
    <location>
        <begin position="1"/>
        <end position="16"/>
    </location>
</feature>
<keyword evidence="3" id="KW-1185">Reference proteome</keyword>
<proteinExistence type="predicted"/>
<protein>
    <submittedName>
        <fullName evidence="2">Uncharacterized protein</fullName>
    </submittedName>
</protein>
<evidence type="ECO:0000313" key="2">
    <source>
        <dbReference type="EMBL" id="GMI33157.1"/>
    </source>
</evidence>
<gene>
    <name evidence="2" type="ORF">TrCOL_g2588</name>
</gene>
<dbReference type="EMBL" id="BRYA01000027">
    <property type="protein sequence ID" value="GMI33157.1"/>
    <property type="molecule type" value="Genomic_DNA"/>
</dbReference>
<dbReference type="AlphaFoldDB" id="A0A9W7G4W3"/>
<name>A0A9W7G4W3_9STRA</name>
<dbReference type="Proteomes" id="UP001165065">
    <property type="component" value="Unassembled WGS sequence"/>
</dbReference>
<sequence>MLWALIFSALFTSVSSSTDVCEKIDGDCPDSCSDAGFEGSENFNALFKISPTHPSTMLEAYKAENYIRSAGNVSSTDNVAFGLHTSMYYFCCYTKTEKKAIIDGLSNWEWSPIQFSYDSFGCNLDHDGKTVYLHGMPSDEGQQRLFDFARSIEKVIADAGAHVEERKTLFHMTLARVDHDYPTDDVVNHFLDEGTDFGTVTMNKFVIDYRTFLAKPKANVNK</sequence>
<feature type="chain" id="PRO_5040923670" evidence="1">
    <location>
        <begin position="17"/>
        <end position="222"/>
    </location>
</feature>
<dbReference type="OrthoDB" id="193049at2759"/>
<reference evidence="3" key="1">
    <citation type="journal article" date="2023" name="Commun. Biol.">
        <title>Genome analysis of Parmales, the sister group of diatoms, reveals the evolutionary specialization of diatoms from phago-mixotrophs to photoautotrophs.</title>
        <authorList>
            <person name="Ban H."/>
            <person name="Sato S."/>
            <person name="Yoshikawa S."/>
            <person name="Yamada K."/>
            <person name="Nakamura Y."/>
            <person name="Ichinomiya M."/>
            <person name="Sato N."/>
            <person name="Blanc-Mathieu R."/>
            <person name="Endo H."/>
            <person name="Kuwata A."/>
            <person name="Ogata H."/>
        </authorList>
    </citation>
    <scope>NUCLEOTIDE SEQUENCE [LARGE SCALE GENOMIC DNA]</scope>
</reference>
<dbReference type="Gene3D" id="3.90.1140.10">
    <property type="entry name" value="Cyclic phosphodiesterase"/>
    <property type="match status" value="1"/>
</dbReference>
<keyword evidence="1" id="KW-0732">Signal</keyword>
<dbReference type="SUPFAM" id="SSF55144">
    <property type="entry name" value="LigT-like"/>
    <property type="match status" value="1"/>
</dbReference>
<organism evidence="2 3">
    <name type="scientific">Triparma columacea</name>
    <dbReference type="NCBI Taxonomy" id="722753"/>
    <lineage>
        <taxon>Eukaryota</taxon>
        <taxon>Sar</taxon>
        <taxon>Stramenopiles</taxon>
        <taxon>Ochrophyta</taxon>
        <taxon>Bolidophyceae</taxon>
        <taxon>Parmales</taxon>
        <taxon>Triparmaceae</taxon>
        <taxon>Triparma</taxon>
    </lineage>
</organism>
<evidence type="ECO:0000256" key="1">
    <source>
        <dbReference type="SAM" id="SignalP"/>
    </source>
</evidence>
<comment type="caution">
    <text evidence="2">The sequence shown here is derived from an EMBL/GenBank/DDBJ whole genome shotgun (WGS) entry which is preliminary data.</text>
</comment>